<evidence type="ECO:0000256" key="3">
    <source>
        <dbReference type="ARBA" id="ARBA00022801"/>
    </source>
</evidence>
<sequence length="688" mass="78064">MFTPTDEQKAIFQFRNGFATVFAGPGTGKTTTLLQYVQQANNPGEKKLMLCFNRSVSIELKERLEKTNTPAVDVATFHSLAYKALKFELQEQLDTGTDNTALKNKMMRQALKESHLSSADMRDLGRLIDSVKAQVATEVASNHPLKRAYHAFERLRRQESVLFYEDWLHCYAKQLRQDGAPAYGVVMVDEAQDLNPIQFELFRLLCQHAHTAIMVGDVDQSLYEWREAVPEALLSFEIPHLKRQVFTLSNTFRFGHHQAMVAQALIQKNCIRHSMVTVSQLDTPTPLLLHPTQNTINTVLDKITALQKKYPNARIAVIARLWSHLDPLQWALRFRAIPYNIKKDYKLSNDKAFALVQALSALQSEDWDRLTKQERQQHLSSLLSQPQQPISKQDKQHLARMLANAAKEQLRQVVDGLLAQQGGPAAKVLGHVKLALQLPVETTCGAKTLAAYYRETQLFERIAENSILSEEGSEELITHYQVVLHMCQRMRKPLAILAAKLNEKYDNSTASANHKLVLGSTHYHKGMEYDYVVVLCDEHWGRSATMHESERCNFYVAMTRAKHETAVVLPVSNSIAEHLPVAEASEILKKRHSGTAIQGGMLPALRLYAQKAGWFEQADEAAEPNNNPPQNAQKTVQQPSIKQRLKHKASGSWHQVMSMKQNTVVVFDPQSRLKQRHALNELHQLYEL</sequence>
<evidence type="ECO:0000256" key="8">
    <source>
        <dbReference type="ARBA" id="ARBA00034617"/>
    </source>
</evidence>
<dbReference type="Gene3D" id="1.10.486.10">
    <property type="entry name" value="PCRA, domain 4"/>
    <property type="match status" value="1"/>
</dbReference>
<evidence type="ECO:0000256" key="4">
    <source>
        <dbReference type="ARBA" id="ARBA00022806"/>
    </source>
</evidence>
<dbReference type="Gene3D" id="3.40.50.300">
    <property type="entry name" value="P-loop containing nucleotide triphosphate hydrolases"/>
    <property type="match status" value="2"/>
</dbReference>
<dbReference type="InterPro" id="IPR013986">
    <property type="entry name" value="DExx_box_DNA_helicase_dom_sf"/>
</dbReference>
<dbReference type="InterPro" id="IPR027417">
    <property type="entry name" value="P-loop_NTPase"/>
</dbReference>
<comment type="catalytic activity">
    <reaction evidence="8">
        <text>Couples ATP hydrolysis with the unwinding of duplex DNA by translocating in the 3'-5' direction.</text>
        <dbReference type="EC" id="5.6.2.4"/>
    </reaction>
</comment>
<dbReference type="PROSITE" id="PS51198">
    <property type="entry name" value="UVRD_HELICASE_ATP_BIND"/>
    <property type="match status" value="1"/>
</dbReference>
<keyword evidence="5 12" id="KW-0067">ATP-binding</keyword>
<proteinExistence type="inferred from homology"/>
<evidence type="ECO:0000256" key="9">
    <source>
        <dbReference type="ARBA" id="ARBA00034808"/>
    </source>
</evidence>
<evidence type="ECO:0000256" key="1">
    <source>
        <dbReference type="ARBA" id="ARBA00009922"/>
    </source>
</evidence>
<evidence type="ECO:0000313" key="16">
    <source>
        <dbReference type="Proteomes" id="UP001336314"/>
    </source>
</evidence>
<comment type="catalytic activity">
    <reaction evidence="11">
        <text>ATP + H2O = ADP + phosphate + H(+)</text>
        <dbReference type="Rhea" id="RHEA:13065"/>
        <dbReference type="ChEBI" id="CHEBI:15377"/>
        <dbReference type="ChEBI" id="CHEBI:15378"/>
        <dbReference type="ChEBI" id="CHEBI:30616"/>
        <dbReference type="ChEBI" id="CHEBI:43474"/>
        <dbReference type="ChEBI" id="CHEBI:456216"/>
        <dbReference type="EC" id="5.6.2.4"/>
    </reaction>
</comment>
<keyword evidence="7" id="KW-0413">Isomerase</keyword>
<feature type="domain" description="UvrD-like helicase ATP-binding" evidence="14">
    <location>
        <begin position="2"/>
        <end position="255"/>
    </location>
</feature>
<name>A0ABU7JAZ1_9GAMM</name>
<evidence type="ECO:0000256" key="13">
    <source>
        <dbReference type="SAM" id="MobiDB-lite"/>
    </source>
</evidence>
<dbReference type="GO" id="GO:0016787">
    <property type="term" value="F:hydrolase activity"/>
    <property type="evidence" value="ECO:0007669"/>
    <property type="project" value="UniProtKB-KW"/>
</dbReference>
<dbReference type="InterPro" id="IPR014017">
    <property type="entry name" value="DNA_helicase_UvrD-like_C"/>
</dbReference>
<dbReference type="GO" id="GO:0004386">
    <property type="term" value="F:helicase activity"/>
    <property type="evidence" value="ECO:0007669"/>
    <property type="project" value="UniProtKB-KW"/>
</dbReference>
<evidence type="ECO:0000256" key="11">
    <source>
        <dbReference type="ARBA" id="ARBA00048988"/>
    </source>
</evidence>
<dbReference type="InterPro" id="IPR000212">
    <property type="entry name" value="DNA_helicase_UvrD/REP"/>
</dbReference>
<evidence type="ECO:0000256" key="5">
    <source>
        <dbReference type="ARBA" id="ARBA00022840"/>
    </source>
</evidence>
<dbReference type="PANTHER" id="PTHR11070">
    <property type="entry name" value="UVRD / RECB / PCRA DNA HELICASE FAMILY MEMBER"/>
    <property type="match status" value="1"/>
</dbReference>
<accession>A0ABU7JAZ1</accession>
<comment type="similarity">
    <text evidence="1">Belongs to the helicase family. UvrD subfamily.</text>
</comment>
<evidence type="ECO:0000256" key="10">
    <source>
        <dbReference type="ARBA" id="ARBA00034923"/>
    </source>
</evidence>
<keyword evidence="4 12" id="KW-0347">Helicase</keyword>
<keyword evidence="16" id="KW-1185">Reference proteome</keyword>
<keyword evidence="3 12" id="KW-0378">Hydrolase</keyword>
<comment type="caution">
    <text evidence="15">The sequence shown here is derived from an EMBL/GenBank/DDBJ whole genome shotgun (WGS) entry which is preliminary data.</text>
</comment>
<dbReference type="Gene3D" id="1.10.10.160">
    <property type="match status" value="1"/>
</dbReference>
<dbReference type="Pfam" id="PF13361">
    <property type="entry name" value="UvrD_C"/>
    <property type="match status" value="1"/>
</dbReference>
<evidence type="ECO:0000256" key="12">
    <source>
        <dbReference type="PROSITE-ProRule" id="PRU00560"/>
    </source>
</evidence>
<protein>
    <recommendedName>
        <fullName evidence="9">DNA 3'-5' helicase</fullName>
        <ecNumber evidence="9">5.6.2.4</ecNumber>
    </recommendedName>
    <alternativeName>
        <fullName evidence="10">DNA 3'-5' helicase II</fullName>
    </alternativeName>
</protein>
<dbReference type="InterPro" id="IPR014016">
    <property type="entry name" value="UvrD-like_ATP-bd"/>
</dbReference>
<evidence type="ECO:0000259" key="14">
    <source>
        <dbReference type="PROSITE" id="PS51198"/>
    </source>
</evidence>
<dbReference type="EMBL" id="JAUHLI010000020">
    <property type="protein sequence ID" value="MEE2003035.1"/>
    <property type="molecule type" value="Genomic_DNA"/>
</dbReference>
<dbReference type="Proteomes" id="UP001336314">
    <property type="component" value="Unassembled WGS sequence"/>
</dbReference>
<evidence type="ECO:0000256" key="7">
    <source>
        <dbReference type="ARBA" id="ARBA00023235"/>
    </source>
</evidence>
<dbReference type="SUPFAM" id="SSF52540">
    <property type="entry name" value="P-loop containing nucleoside triphosphate hydrolases"/>
    <property type="match status" value="1"/>
</dbReference>
<keyword evidence="2 12" id="KW-0547">Nucleotide-binding</keyword>
<feature type="binding site" evidence="12">
    <location>
        <begin position="23"/>
        <end position="30"/>
    </location>
    <ligand>
        <name>ATP</name>
        <dbReference type="ChEBI" id="CHEBI:30616"/>
    </ligand>
</feature>
<evidence type="ECO:0000313" key="15">
    <source>
        <dbReference type="EMBL" id="MEE2003035.1"/>
    </source>
</evidence>
<gene>
    <name evidence="15" type="ORF">QWY20_16370</name>
</gene>
<reference evidence="15 16" key="1">
    <citation type="submission" date="2023-07" db="EMBL/GenBank/DDBJ databases">
        <title>Alkalimonas sp., MEB108 novel, alkaliphilic bacterium isolated from Lonar Lake, India.</title>
        <authorList>
            <person name="Joshi A."/>
            <person name="Thite S."/>
        </authorList>
    </citation>
    <scope>NUCLEOTIDE SEQUENCE [LARGE SCALE GENOMIC DNA]</scope>
    <source>
        <strain evidence="15 16">MEB108</strain>
    </source>
</reference>
<evidence type="ECO:0000256" key="2">
    <source>
        <dbReference type="ARBA" id="ARBA00022741"/>
    </source>
</evidence>
<dbReference type="Pfam" id="PF00580">
    <property type="entry name" value="UvrD-helicase"/>
    <property type="match status" value="1"/>
</dbReference>
<dbReference type="PANTHER" id="PTHR11070:SF2">
    <property type="entry name" value="ATP-DEPENDENT DNA HELICASE SRS2"/>
    <property type="match status" value="1"/>
</dbReference>
<dbReference type="EC" id="5.6.2.4" evidence="9"/>
<dbReference type="RefSeq" id="WP_330130084.1">
    <property type="nucleotide sequence ID" value="NZ_JAUHLI010000020.1"/>
</dbReference>
<evidence type="ECO:0000256" key="6">
    <source>
        <dbReference type="ARBA" id="ARBA00023125"/>
    </source>
</evidence>
<organism evidence="15 16">
    <name type="scientific">Alkalimonas cellulosilytica</name>
    <dbReference type="NCBI Taxonomy" id="3058395"/>
    <lineage>
        <taxon>Bacteria</taxon>
        <taxon>Pseudomonadati</taxon>
        <taxon>Pseudomonadota</taxon>
        <taxon>Gammaproteobacteria</taxon>
        <taxon>Alkalimonas</taxon>
    </lineage>
</organism>
<feature type="compositionally biased region" description="Low complexity" evidence="13">
    <location>
        <begin position="623"/>
        <end position="633"/>
    </location>
</feature>
<keyword evidence="6" id="KW-0238">DNA-binding</keyword>
<feature type="region of interest" description="Disordered" evidence="13">
    <location>
        <begin position="620"/>
        <end position="640"/>
    </location>
</feature>